<dbReference type="InterPro" id="IPR038770">
    <property type="entry name" value="Na+/solute_symporter_sf"/>
</dbReference>
<organism evidence="10 11">
    <name type="scientific">Chitinophaga costaii</name>
    <dbReference type="NCBI Taxonomy" id="1335309"/>
    <lineage>
        <taxon>Bacteria</taxon>
        <taxon>Pseudomonadati</taxon>
        <taxon>Bacteroidota</taxon>
        <taxon>Chitinophagia</taxon>
        <taxon>Chitinophagales</taxon>
        <taxon>Chitinophagaceae</taxon>
        <taxon>Chitinophaga</taxon>
    </lineage>
</organism>
<dbReference type="PANTHER" id="PTHR43562">
    <property type="entry name" value="NAPA-TYPE SODIUM/HYDROGEN ANTIPORTER"/>
    <property type="match status" value="1"/>
</dbReference>
<dbReference type="EMBL" id="FMAR01000005">
    <property type="protein sequence ID" value="SCC28297.1"/>
    <property type="molecule type" value="Genomic_DNA"/>
</dbReference>
<feature type="transmembrane region" description="Helical" evidence="8">
    <location>
        <begin position="159"/>
        <end position="180"/>
    </location>
</feature>
<dbReference type="GO" id="GO:0015297">
    <property type="term" value="F:antiporter activity"/>
    <property type="evidence" value="ECO:0007669"/>
    <property type="project" value="UniProtKB-KW"/>
</dbReference>
<evidence type="ECO:0000256" key="1">
    <source>
        <dbReference type="ARBA" id="ARBA00004141"/>
    </source>
</evidence>
<keyword evidence="7 8" id="KW-0472">Membrane</keyword>
<dbReference type="GO" id="GO:0016020">
    <property type="term" value="C:membrane"/>
    <property type="evidence" value="ECO:0007669"/>
    <property type="project" value="UniProtKB-SubCell"/>
</dbReference>
<evidence type="ECO:0000256" key="2">
    <source>
        <dbReference type="ARBA" id="ARBA00022448"/>
    </source>
</evidence>
<dbReference type="PANTHER" id="PTHR43562:SF4">
    <property type="entry name" value="NA(+)_H(+) ANTIPORTER NHAS5"/>
    <property type="match status" value="1"/>
</dbReference>
<keyword evidence="2" id="KW-0813">Transport</keyword>
<keyword evidence="4 8" id="KW-0812">Transmembrane</keyword>
<dbReference type="GO" id="GO:1902600">
    <property type="term" value="P:proton transmembrane transport"/>
    <property type="evidence" value="ECO:0007669"/>
    <property type="project" value="InterPro"/>
</dbReference>
<evidence type="ECO:0000256" key="4">
    <source>
        <dbReference type="ARBA" id="ARBA00022692"/>
    </source>
</evidence>
<evidence type="ECO:0000256" key="3">
    <source>
        <dbReference type="ARBA" id="ARBA00022449"/>
    </source>
</evidence>
<keyword evidence="3" id="KW-0050">Antiport</keyword>
<dbReference type="Gene3D" id="1.20.1530.20">
    <property type="match status" value="1"/>
</dbReference>
<evidence type="ECO:0000256" key="8">
    <source>
        <dbReference type="SAM" id="Phobius"/>
    </source>
</evidence>
<feature type="transmembrane region" description="Helical" evidence="8">
    <location>
        <begin position="308"/>
        <end position="329"/>
    </location>
</feature>
<dbReference type="InterPro" id="IPR006153">
    <property type="entry name" value="Cation/H_exchanger_TM"/>
</dbReference>
<protein>
    <submittedName>
        <fullName evidence="10">Transporter, CPA2 family</fullName>
    </submittedName>
</protein>
<keyword evidence="6" id="KW-0406">Ion transport</keyword>
<feature type="transmembrane region" description="Helical" evidence="8">
    <location>
        <begin position="227"/>
        <end position="243"/>
    </location>
</feature>
<feature type="domain" description="Cation/H+ exchanger transmembrane" evidence="9">
    <location>
        <begin position="29"/>
        <end position="391"/>
    </location>
</feature>
<feature type="transmembrane region" description="Helical" evidence="8">
    <location>
        <begin position="341"/>
        <end position="365"/>
    </location>
</feature>
<accession>A0A1C4DAB2</accession>
<evidence type="ECO:0000256" key="5">
    <source>
        <dbReference type="ARBA" id="ARBA00022989"/>
    </source>
</evidence>
<feature type="transmembrane region" description="Helical" evidence="8">
    <location>
        <begin position="371"/>
        <end position="391"/>
    </location>
</feature>
<dbReference type="SUPFAM" id="SSF52402">
    <property type="entry name" value="Adenine nucleotide alpha hydrolases-like"/>
    <property type="match status" value="1"/>
</dbReference>
<dbReference type="Proteomes" id="UP000242818">
    <property type="component" value="Unassembled WGS sequence"/>
</dbReference>
<keyword evidence="11" id="KW-1185">Reference proteome</keyword>
<feature type="transmembrane region" description="Helical" evidence="8">
    <location>
        <begin position="45"/>
        <end position="65"/>
    </location>
</feature>
<feature type="transmembrane region" description="Helical" evidence="8">
    <location>
        <begin position="192"/>
        <end position="215"/>
    </location>
</feature>
<reference evidence="10 11" key="1">
    <citation type="submission" date="2016-08" db="EMBL/GenBank/DDBJ databases">
        <authorList>
            <person name="Seilhamer J.J."/>
        </authorList>
    </citation>
    <scope>NUCLEOTIDE SEQUENCE [LARGE SCALE GENOMIC DNA]</scope>
    <source>
        <strain evidence="10 11">A37T2</strain>
    </source>
</reference>
<evidence type="ECO:0000313" key="11">
    <source>
        <dbReference type="Proteomes" id="UP000242818"/>
    </source>
</evidence>
<proteinExistence type="predicted"/>
<comment type="subcellular location">
    <subcellularLocation>
        <location evidence="1">Membrane</location>
        <topology evidence="1">Multi-pass membrane protein</topology>
    </subcellularLocation>
</comment>
<feature type="transmembrane region" description="Helical" evidence="8">
    <location>
        <begin position="278"/>
        <end position="296"/>
    </location>
</feature>
<keyword evidence="5 8" id="KW-1133">Transmembrane helix</keyword>
<feature type="transmembrane region" description="Helical" evidence="8">
    <location>
        <begin position="20"/>
        <end position="38"/>
    </location>
</feature>
<dbReference type="STRING" id="1335309.GA0116948_105164"/>
<evidence type="ECO:0000313" key="10">
    <source>
        <dbReference type="EMBL" id="SCC28297.1"/>
    </source>
</evidence>
<feature type="transmembrane region" description="Helical" evidence="8">
    <location>
        <begin position="249"/>
        <end position="266"/>
    </location>
</feature>
<dbReference type="OrthoDB" id="9793589at2"/>
<evidence type="ECO:0000256" key="7">
    <source>
        <dbReference type="ARBA" id="ARBA00023136"/>
    </source>
</evidence>
<feature type="transmembrane region" description="Helical" evidence="8">
    <location>
        <begin position="129"/>
        <end position="147"/>
    </location>
</feature>
<sequence>MHPSNGILLTLNTHLPLTDPIPIYSLVLFIILLAPIILRKFRIPSIVGLILAGMLIGDHGFKLIEKGSIDLFGKAGLLYIMFLAGLELDMTEFRKNRHRSLVFGSFTFFIPLILGYFVCTYVLHFNFMATLLVSSMFATHTLVAYPLASSLGISKNEAVTVAVGGTIITDTAVLLILAVITGAAAGNLNTAFWIRLSISLAIFAVTILWGFPLLGRWFFKKIKDDKTSHFIFVLGLVFLAGFLAELAGVESIIGAFLAGLALNTLIPHTSPLMNRIEFVGNALFIPFFLISVGMLVDLRVLLDGPEALIIAGVLTMLALVSKWLAALFTQLVFRYSRTQRNIIFGLSSAHAAATIAVILIGFNMGIIDKNVLNGTVVLILITCLVASFVTASAGRKLAMVADNEPVADNAGTERILVPVSNPLRIESLLDFAVMIKDPQAGTPIYPLAVVHDDSASKDKILHTGKMMEKAVMYAAATESTVQVVTRVDLNVADGIARAVKELLITDVVLGWTERSSTTDRLFGTIFGTTLDNILQGVWETVYVCAFHQPLNITQRLVLVLPHNACYEAGFQHYLQKAVMLSKQAGARMVVCCTPETRVRIEAWLRATRTSVSLTYRAFGEAEDLLELAGELSDDDLLMMVTARKGTLSYSKYLDNLPARLSRSFKNNNIILLYPEQAALDYNEPGLRPEDLTLAPIQEQLANLSRLGRAVRSVFKRRRKN</sequence>
<feature type="transmembrane region" description="Helical" evidence="8">
    <location>
        <begin position="71"/>
        <end position="88"/>
    </location>
</feature>
<feature type="transmembrane region" description="Helical" evidence="8">
    <location>
        <begin position="100"/>
        <end position="123"/>
    </location>
</feature>
<gene>
    <name evidence="10" type="ORF">GA0116948_105164</name>
</gene>
<evidence type="ECO:0000259" key="9">
    <source>
        <dbReference type="Pfam" id="PF00999"/>
    </source>
</evidence>
<dbReference type="Pfam" id="PF00999">
    <property type="entry name" value="Na_H_Exchanger"/>
    <property type="match status" value="1"/>
</dbReference>
<evidence type="ECO:0000256" key="6">
    <source>
        <dbReference type="ARBA" id="ARBA00023065"/>
    </source>
</evidence>
<dbReference type="RefSeq" id="WP_089711446.1">
    <property type="nucleotide sequence ID" value="NZ_FMAR01000005.1"/>
</dbReference>
<dbReference type="AlphaFoldDB" id="A0A1C4DAB2"/>
<name>A0A1C4DAB2_9BACT</name>